<name>A0A1W0WB44_HYPEX</name>
<gene>
    <name evidence="1" type="ORF">BV898_13345</name>
</gene>
<evidence type="ECO:0000313" key="2">
    <source>
        <dbReference type="Proteomes" id="UP000192578"/>
    </source>
</evidence>
<dbReference type="AlphaFoldDB" id="A0A1W0WB44"/>
<accession>A0A1W0WB44</accession>
<dbReference type="EMBL" id="MTYJ01000146">
    <property type="protein sequence ID" value="OQV12392.1"/>
    <property type="molecule type" value="Genomic_DNA"/>
</dbReference>
<evidence type="ECO:0000313" key="1">
    <source>
        <dbReference type="EMBL" id="OQV12392.1"/>
    </source>
</evidence>
<proteinExistence type="predicted"/>
<comment type="caution">
    <text evidence="1">The sequence shown here is derived from an EMBL/GenBank/DDBJ whole genome shotgun (WGS) entry which is preliminary data.</text>
</comment>
<sequence length="151" mass="16432">MNGGSGRGGGGGVQHSSGGIIISVRKCTGAVFLLSAPNTCYTDEDSLRSGVYQVVFVELTTTGTVDLQELERDLNDKLHLCLTVIHSGHERHLRKAPYPDVKVFLVKPAAFIRLRNYMLTDAGASPSELKESKGLLQNSLDLIRFMASERI</sequence>
<protein>
    <submittedName>
        <fullName evidence="1">Uncharacterized protein</fullName>
    </submittedName>
</protein>
<organism evidence="1 2">
    <name type="scientific">Hypsibius exemplaris</name>
    <name type="common">Freshwater tardigrade</name>
    <dbReference type="NCBI Taxonomy" id="2072580"/>
    <lineage>
        <taxon>Eukaryota</taxon>
        <taxon>Metazoa</taxon>
        <taxon>Ecdysozoa</taxon>
        <taxon>Tardigrada</taxon>
        <taxon>Eutardigrada</taxon>
        <taxon>Parachela</taxon>
        <taxon>Hypsibioidea</taxon>
        <taxon>Hypsibiidae</taxon>
        <taxon>Hypsibius</taxon>
    </lineage>
</organism>
<reference evidence="2" key="1">
    <citation type="submission" date="2017-01" db="EMBL/GenBank/DDBJ databases">
        <title>Comparative genomics of anhydrobiosis in the tardigrade Hypsibius dujardini.</title>
        <authorList>
            <person name="Yoshida Y."/>
            <person name="Koutsovoulos G."/>
            <person name="Laetsch D."/>
            <person name="Stevens L."/>
            <person name="Kumar S."/>
            <person name="Horikawa D."/>
            <person name="Ishino K."/>
            <person name="Komine S."/>
            <person name="Tomita M."/>
            <person name="Blaxter M."/>
            <person name="Arakawa K."/>
        </authorList>
    </citation>
    <scope>NUCLEOTIDE SEQUENCE [LARGE SCALE GENOMIC DNA]</scope>
    <source>
        <strain evidence="2">Z151</strain>
    </source>
</reference>
<keyword evidence="2" id="KW-1185">Reference proteome</keyword>
<dbReference type="Proteomes" id="UP000192578">
    <property type="component" value="Unassembled WGS sequence"/>
</dbReference>